<dbReference type="EMBL" id="JAGMUU010000014">
    <property type="protein sequence ID" value="KAH7139735.1"/>
    <property type="molecule type" value="Genomic_DNA"/>
</dbReference>
<comment type="caution">
    <text evidence="1">The sequence shown here is derived from an EMBL/GenBank/DDBJ whole genome shotgun (WGS) entry which is preliminary data.</text>
</comment>
<gene>
    <name evidence="1" type="ORF">B0J13DRAFT_624554</name>
</gene>
<dbReference type="PANTHER" id="PTHR34861:SF11">
    <property type="entry name" value="CYCLASE"/>
    <property type="match status" value="1"/>
</dbReference>
<dbReference type="Proteomes" id="UP000717696">
    <property type="component" value="Unassembled WGS sequence"/>
</dbReference>
<name>A0A9P9EKZ4_9HYPO</name>
<dbReference type="PANTHER" id="PTHR34861">
    <property type="match status" value="1"/>
</dbReference>
<reference evidence="1" key="1">
    <citation type="journal article" date="2021" name="Nat. Commun.">
        <title>Genetic determinants of endophytism in the Arabidopsis root mycobiome.</title>
        <authorList>
            <person name="Mesny F."/>
            <person name="Miyauchi S."/>
            <person name="Thiergart T."/>
            <person name="Pickel B."/>
            <person name="Atanasova L."/>
            <person name="Karlsson M."/>
            <person name="Huettel B."/>
            <person name="Barry K.W."/>
            <person name="Haridas S."/>
            <person name="Chen C."/>
            <person name="Bauer D."/>
            <person name="Andreopoulos W."/>
            <person name="Pangilinan J."/>
            <person name="LaButti K."/>
            <person name="Riley R."/>
            <person name="Lipzen A."/>
            <person name="Clum A."/>
            <person name="Drula E."/>
            <person name="Henrissat B."/>
            <person name="Kohler A."/>
            <person name="Grigoriev I.V."/>
            <person name="Martin F.M."/>
            <person name="Hacquard S."/>
        </authorList>
    </citation>
    <scope>NUCLEOTIDE SEQUENCE</scope>
    <source>
        <strain evidence="1">MPI-CAGE-AT-0021</strain>
    </source>
</reference>
<dbReference type="OrthoDB" id="5396at2759"/>
<proteinExistence type="predicted"/>
<evidence type="ECO:0000313" key="1">
    <source>
        <dbReference type="EMBL" id="KAH7139735.1"/>
    </source>
</evidence>
<dbReference type="GO" id="GO:0004061">
    <property type="term" value="F:arylformamidase activity"/>
    <property type="evidence" value="ECO:0007669"/>
    <property type="project" value="InterPro"/>
</dbReference>
<sequence length="137" mass="15732">MNARITPNFPQLDFNTQSSSHWDGLRHYPYQSCDVPKYYNHAAQEDFTGPTASSRIGIQRQNPPHQIWRTEEHMLLSDEQKIALAQRKQRAFVGVQGNREMIKWHWDNGFAAIASDTNAYEAWPPAVRTASAATRSF</sequence>
<dbReference type="AlphaFoldDB" id="A0A9P9EKZ4"/>
<dbReference type="Gene3D" id="3.50.30.50">
    <property type="entry name" value="Putative cyclase"/>
    <property type="match status" value="1"/>
</dbReference>
<evidence type="ECO:0000313" key="2">
    <source>
        <dbReference type="Proteomes" id="UP000717696"/>
    </source>
</evidence>
<organism evidence="1 2">
    <name type="scientific">Dactylonectria estremocensis</name>
    <dbReference type="NCBI Taxonomy" id="1079267"/>
    <lineage>
        <taxon>Eukaryota</taxon>
        <taxon>Fungi</taxon>
        <taxon>Dikarya</taxon>
        <taxon>Ascomycota</taxon>
        <taxon>Pezizomycotina</taxon>
        <taxon>Sordariomycetes</taxon>
        <taxon>Hypocreomycetidae</taxon>
        <taxon>Hypocreales</taxon>
        <taxon>Nectriaceae</taxon>
        <taxon>Dactylonectria</taxon>
    </lineage>
</organism>
<dbReference type="GO" id="GO:0019441">
    <property type="term" value="P:L-tryptophan catabolic process to kynurenine"/>
    <property type="evidence" value="ECO:0007669"/>
    <property type="project" value="InterPro"/>
</dbReference>
<keyword evidence="2" id="KW-1185">Reference proteome</keyword>
<accession>A0A9P9EKZ4</accession>
<dbReference type="InterPro" id="IPR037175">
    <property type="entry name" value="KFase_sf"/>
</dbReference>
<protein>
    <submittedName>
        <fullName evidence="1">Uncharacterized protein</fullName>
    </submittedName>
</protein>